<name>A0AAJ0FMN3_9PEZI</name>
<keyword evidence="5" id="KW-0677">Repeat</keyword>
<comment type="caution">
    <text evidence="12">The sequence shown here is derived from an EMBL/GenBank/DDBJ whole genome shotgun (WGS) entry which is preliminary data.</text>
</comment>
<dbReference type="InterPro" id="IPR018108">
    <property type="entry name" value="MCP_transmembrane"/>
</dbReference>
<comment type="subcellular location">
    <subcellularLocation>
        <location evidence="1">Membrane</location>
        <topology evidence="1">Multi-pass membrane protein</topology>
    </subcellularLocation>
</comment>
<dbReference type="Proteomes" id="UP001244011">
    <property type="component" value="Unassembled WGS sequence"/>
</dbReference>
<dbReference type="Gene3D" id="1.50.40.10">
    <property type="entry name" value="Mitochondrial carrier domain"/>
    <property type="match status" value="2"/>
</dbReference>
<feature type="repeat" description="Solcar" evidence="9">
    <location>
        <begin position="4"/>
        <end position="88"/>
    </location>
</feature>
<comment type="similarity">
    <text evidence="2 10">Belongs to the mitochondrial carrier (TC 2.A.29) family.</text>
</comment>
<dbReference type="GO" id="GO:0016020">
    <property type="term" value="C:membrane"/>
    <property type="evidence" value="ECO:0007669"/>
    <property type="project" value="UniProtKB-SubCell"/>
</dbReference>
<evidence type="ECO:0000313" key="13">
    <source>
        <dbReference type="Proteomes" id="UP001244011"/>
    </source>
</evidence>
<organism evidence="12 13">
    <name type="scientific">Phialemonium atrogriseum</name>
    <dbReference type="NCBI Taxonomy" id="1093897"/>
    <lineage>
        <taxon>Eukaryota</taxon>
        <taxon>Fungi</taxon>
        <taxon>Dikarya</taxon>
        <taxon>Ascomycota</taxon>
        <taxon>Pezizomycotina</taxon>
        <taxon>Sordariomycetes</taxon>
        <taxon>Sordariomycetidae</taxon>
        <taxon>Cephalothecales</taxon>
        <taxon>Cephalothecaceae</taxon>
        <taxon>Phialemonium</taxon>
    </lineage>
</organism>
<evidence type="ECO:0000256" key="5">
    <source>
        <dbReference type="ARBA" id="ARBA00022737"/>
    </source>
</evidence>
<evidence type="ECO:0000256" key="9">
    <source>
        <dbReference type="PROSITE-ProRule" id="PRU00282"/>
    </source>
</evidence>
<feature type="repeat" description="Solcar" evidence="9">
    <location>
        <begin position="244"/>
        <end position="350"/>
    </location>
</feature>
<evidence type="ECO:0000256" key="1">
    <source>
        <dbReference type="ARBA" id="ARBA00004141"/>
    </source>
</evidence>
<evidence type="ECO:0000256" key="11">
    <source>
        <dbReference type="SAM" id="MobiDB-lite"/>
    </source>
</evidence>
<dbReference type="PANTHER" id="PTHR45667">
    <property type="entry name" value="S-ADENOSYLMETHIONINE MITOCHONDRIAL CARRIER PROTEIN"/>
    <property type="match status" value="1"/>
</dbReference>
<evidence type="ECO:0000256" key="3">
    <source>
        <dbReference type="ARBA" id="ARBA00022448"/>
    </source>
</evidence>
<evidence type="ECO:0000256" key="10">
    <source>
        <dbReference type="RuleBase" id="RU000488"/>
    </source>
</evidence>
<dbReference type="PROSITE" id="PS50920">
    <property type="entry name" value="SOLCAR"/>
    <property type="match status" value="3"/>
</dbReference>
<proteinExistence type="inferred from homology"/>
<evidence type="ECO:0000256" key="4">
    <source>
        <dbReference type="ARBA" id="ARBA00022692"/>
    </source>
</evidence>
<evidence type="ECO:0000313" key="12">
    <source>
        <dbReference type="EMBL" id="KAK1768044.1"/>
    </source>
</evidence>
<dbReference type="InterPro" id="IPR023395">
    <property type="entry name" value="MCP_dom_sf"/>
</dbReference>
<protein>
    <submittedName>
        <fullName evidence="12">Mitochondrial carrier domain-containing protein</fullName>
    </submittedName>
</protein>
<keyword evidence="6" id="KW-0999">Mitochondrion inner membrane</keyword>
<dbReference type="RefSeq" id="XP_060284257.1">
    <property type="nucleotide sequence ID" value="XM_060432419.1"/>
</dbReference>
<dbReference type="EMBL" id="MU839006">
    <property type="protein sequence ID" value="KAK1768044.1"/>
    <property type="molecule type" value="Genomic_DNA"/>
</dbReference>
<keyword evidence="8 9" id="KW-0472">Membrane</keyword>
<keyword evidence="6" id="KW-0496">Mitochondrion</keyword>
<feature type="repeat" description="Solcar" evidence="9">
    <location>
        <begin position="98"/>
        <end position="194"/>
    </location>
</feature>
<feature type="region of interest" description="Disordered" evidence="11">
    <location>
        <begin position="202"/>
        <end position="232"/>
    </location>
</feature>
<dbReference type="Pfam" id="PF00153">
    <property type="entry name" value="Mito_carr"/>
    <property type="match status" value="3"/>
</dbReference>
<evidence type="ECO:0000256" key="6">
    <source>
        <dbReference type="ARBA" id="ARBA00022792"/>
    </source>
</evidence>
<feature type="compositionally biased region" description="Basic and acidic residues" evidence="11">
    <location>
        <begin position="217"/>
        <end position="226"/>
    </location>
</feature>
<keyword evidence="7" id="KW-1133">Transmembrane helix</keyword>
<evidence type="ECO:0000256" key="2">
    <source>
        <dbReference type="ARBA" id="ARBA00006375"/>
    </source>
</evidence>
<keyword evidence="13" id="KW-1185">Reference proteome</keyword>
<dbReference type="GeneID" id="85315606"/>
<reference evidence="12" key="1">
    <citation type="submission" date="2023-06" db="EMBL/GenBank/DDBJ databases">
        <title>Genome-scale phylogeny and comparative genomics of the fungal order Sordariales.</title>
        <authorList>
            <consortium name="Lawrence Berkeley National Laboratory"/>
            <person name="Hensen N."/>
            <person name="Bonometti L."/>
            <person name="Westerberg I."/>
            <person name="Brannstrom I.O."/>
            <person name="Guillou S."/>
            <person name="Cros-Aarteil S."/>
            <person name="Calhoun S."/>
            <person name="Haridas S."/>
            <person name="Kuo A."/>
            <person name="Mondo S."/>
            <person name="Pangilinan J."/>
            <person name="Riley R."/>
            <person name="Labutti K."/>
            <person name="Andreopoulos B."/>
            <person name="Lipzen A."/>
            <person name="Chen C."/>
            <person name="Yanf M."/>
            <person name="Daum C."/>
            <person name="Ng V."/>
            <person name="Clum A."/>
            <person name="Steindorff A."/>
            <person name="Ohm R."/>
            <person name="Martin F."/>
            <person name="Silar P."/>
            <person name="Natvig D."/>
            <person name="Lalanne C."/>
            <person name="Gautier V."/>
            <person name="Ament-Velasquez S.L."/>
            <person name="Kruys A."/>
            <person name="Hutchinson M.I."/>
            <person name="Powell A.J."/>
            <person name="Barry K."/>
            <person name="Miller A.N."/>
            <person name="Grigoriev I.V."/>
            <person name="Debuchy R."/>
            <person name="Gladieux P."/>
            <person name="Thoren M.H."/>
            <person name="Johannesson H."/>
        </authorList>
    </citation>
    <scope>NUCLEOTIDE SEQUENCE</scope>
    <source>
        <strain evidence="12">8032-3</strain>
    </source>
</reference>
<dbReference type="AlphaFoldDB" id="A0AAJ0FMN3"/>
<evidence type="ECO:0000256" key="7">
    <source>
        <dbReference type="ARBA" id="ARBA00022989"/>
    </source>
</evidence>
<dbReference type="SUPFAM" id="SSF103506">
    <property type="entry name" value="Mitochondrial carrier"/>
    <property type="match status" value="1"/>
</dbReference>
<evidence type="ECO:0000256" key="8">
    <source>
        <dbReference type="ARBA" id="ARBA00023136"/>
    </source>
</evidence>
<accession>A0AAJ0FMN3</accession>
<gene>
    <name evidence="12" type="ORF">QBC33DRAFT_610601</name>
</gene>
<keyword evidence="4 9" id="KW-0812">Transmembrane</keyword>
<keyword evidence="3 10" id="KW-0813">Transport</keyword>
<feature type="region of interest" description="Disordered" evidence="11">
    <location>
        <begin position="280"/>
        <end position="306"/>
    </location>
</feature>
<sequence>MGENTHMEIWLAGAAAAFTVDLLVYPLDTIKTRWQSQDFVSTYASSAGARRVPANVFKGLYQGVGSVILATLPAAGVFFTTYESAKTLYAGILPSGTPQPVVHSAASGTAELASCLVLAPAEVVKQNAQMLRRTGGVGVSGGRSTSTSLEAWRMLRRSEGGAARRLWRGYTALAARNLPHTAIQFPVFEFLRGRIWDWRDRRRSGAVPGSGRQRAASSRDGEELQEKIQAAGSESGAGTSVLLETWLVNGASAGLSGALAAVLTTPTDVVKTRMMLMGENNSRDGVGGGHNPGGRPSHQTERRTGSWEVAKQVFRERGVKGLFRGGALRAVWTALGSGLYLGTYEVSKVWLRGGKDERDDDL</sequence>